<dbReference type="Gene3D" id="1.10.443.10">
    <property type="entry name" value="Intergrase catalytic core"/>
    <property type="match status" value="1"/>
</dbReference>
<dbReference type="AlphaFoldDB" id="A0A7S2G5A0"/>
<protein>
    <recommendedName>
        <fullName evidence="3">Tyr recombinase domain-containing protein</fullName>
    </recommendedName>
</protein>
<evidence type="ECO:0008006" key="3">
    <source>
        <dbReference type="Google" id="ProtNLM"/>
    </source>
</evidence>
<dbReference type="EMBL" id="HBGT01023864">
    <property type="protein sequence ID" value="CAD9431142.1"/>
    <property type="molecule type" value="Transcribed_RNA"/>
</dbReference>
<organism evidence="2">
    <name type="scientific">Florenciella parvula</name>
    <dbReference type="NCBI Taxonomy" id="236787"/>
    <lineage>
        <taxon>Eukaryota</taxon>
        <taxon>Sar</taxon>
        <taxon>Stramenopiles</taxon>
        <taxon>Ochrophyta</taxon>
        <taxon>Dictyochophyceae</taxon>
        <taxon>Florenciellales</taxon>
        <taxon>Florenciella</taxon>
    </lineage>
</organism>
<dbReference type="GO" id="GO:0015074">
    <property type="term" value="P:DNA integration"/>
    <property type="evidence" value="ECO:0007669"/>
    <property type="project" value="InterPro"/>
</dbReference>
<gene>
    <name evidence="2" type="ORF">FPAR1323_LOCUS12399</name>
</gene>
<dbReference type="InterPro" id="IPR013762">
    <property type="entry name" value="Integrase-like_cat_sf"/>
</dbReference>
<sequence length="149" mass="15984">MRDYELAFPLGGRSRGSVPLFSMDPATLEVPLRASVMDAVVHALLRLIMGTKEAACYSFHSFRIGLACALLAAGYSHADIQAHCRWKTDASIQIYARQNAEMFGARVLAASRRTVSSTVVANFLRQGVDIDGDATVVALDGIAGLNLGQ</sequence>
<evidence type="ECO:0000256" key="1">
    <source>
        <dbReference type="ARBA" id="ARBA00023172"/>
    </source>
</evidence>
<dbReference type="InterPro" id="IPR011010">
    <property type="entry name" value="DNA_brk_join_enz"/>
</dbReference>
<reference evidence="2" key="1">
    <citation type="submission" date="2021-01" db="EMBL/GenBank/DDBJ databases">
        <authorList>
            <person name="Corre E."/>
            <person name="Pelletier E."/>
            <person name="Niang G."/>
            <person name="Scheremetjew M."/>
            <person name="Finn R."/>
            <person name="Kale V."/>
            <person name="Holt S."/>
            <person name="Cochrane G."/>
            <person name="Meng A."/>
            <person name="Brown T."/>
            <person name="Cohen L."/>
        </authorList>
    </citation>
    <scope>NUCLEOTIDE SEQUENCE</scope>
    <source>
        <strain evidence="2">RCC1693</strain>
    </source>
</reference>
<accession>A0A7S2G5A0</accession>
<proteinExistence type="predicted"/>
<dbReference type="SUPFAM" id="SSF56349">
    <property type="entry name" value="DNA breaking-rejoining enzymes"/>
    <property type="match status" value="1"/>
</dbReference>
<evidence type="ECO:0000313" key="2">
    <source>
        <dbReference type="EMBL" id="CAD9431142.1"/>
    </source>
</evidence>
<keyword evidence="1" id="KW-0233">DNA recombination</keyword>
<dbReference type="GO" id="GO:0006310">
    <property type="term" value="P:DNA recombination"/>
    <property type="evidence" value="ECO:0007669"/>
    <property type="project" value="UniProtKB-KW"/>
</dbReference>
<dbReference type="GO" id="GO:0003677">
    <property type="term" value="F:DNA binding"/>
    <property type="evidence" value="ECO:0007669"/>
    <property type="project" value="InterPro"/>
</dbReference>
<name>A0A7S2G5A0_9STRA</name>